<gene>
    <name evidence="9" type="primary">yedK</name>
    <name evidence="9" type="ORF">Pla8534_62120</name>
</gene>
<keyword evidence="2 8" id="KW-0645">Protease</keyword>
<dbReference type="InterPro" id="IPR036590">
    <property type="entry name" value="SRAP-like"/>
</dbReference>
<keyword evidence="4 8" id="KW-0378">Hydrolase</keyword>
<keyword evidence="7" id="KW-0456">Lyase</keyword>
<keyword evidence="5" id="KW-0190">Covalent protein-DNA linkage</keyword>
<evidence type="ECO:0000256" key="5">
    <source>
        <dbReference type="ARBA" id="ARBA00023124"/>
    </source>
</evidence>
<sequence>MCGRYTLRTAPADVQQVFDLIDLPDFAPRYNIAPTQLAPVVRRDDHGDRRAAMLRWGLVPSWAKDSKGAARMINARAETVAAKPAYRAAFKRRRCLAIADGYLEWRTEQGEKQPYHFHQPDNGPLGLAALWESWQETEDSPPLESYSVITTDASDATRDVHDRMPVILPASAYDQWLDPATNPADLQSLLVPFAGRLVNDAVNKCVNNARHDAPDCLLKQKRLF</sequence>
<evidence type="ECO:0000256" key="4">
    <source>
        <dbReference type="ARBA" id="ARBA00022801"/>
    </source>
</evidence>
<dbReference type="SUPFAM" id="SSF143081">
    <property type="entry name" value="BB1717-like"/>
    <property type="match status" value="1"/>
</dbReference>
<evidence type="ECO:0000313" key="9">
    <source>
        <dbReference type="EMBL" id="QDU98345.1"/>
    </source>
</evidence>
<dbReference type="PANTHER" id="PTHR13604">
    <property type="entry name" value="DC12-RELATED"/>
    <property type="match status" value="1"/>
</dbReference>
<dbReference type="GO" id="GO:0003697">
    <property type="term" value="F:single-stranded DNA binding"/>
    <property type="evidence" value="ECO:0007669"/>
    <property type="project" value="InterPro"/>
</dbReference>
<dbReference type="GO" id="GO:0106300">
    <property type="term" value="P:protein-DNA covalent cross-linking repair"/>
    <property type="evidence" value="ECO:0007669"/>
    <property type="project" value="InterPro"/>
</dbReference>
<protein>
    <recommendedName>
        <fullName evidence="8">Abasic site processing protein</fullName>
        <ecNumber evidence="8">3.4.-.-</ecNumber>
    </recommendedName>
</protein>
<dbReference type="GO" id="GO:0008233">
    <property type="term" value="F:peptidase activity"/>
    <property type="evidence" value="ECO:0007669"/>
    <property type="project" value="UniProtKB-KW"/>
</dbReference>
<dbReference type="InterPro" id="IPR003738">
    <property type="entry name" value="SRAP"/>
</dbReference>
<evidence type="ECO:0000256" key="3">
    <source>
        <dbReference type="ARBA" id="ARBA00022763"/>
    </source>
</evidence>
<dbReference type="Pfam" id="PF02586">
    <property type="entry name" value="SRAP"/>
    <property type="match status" value="1"/>
</dbReference>
<dbReference type="EC" id="3.4.-.-" evidence="8"/>
<dbReference type="RefSeq" id="WP_145057528.1">
    <property type="nucleotide sequence ID" value="NZ_CP036433.1"/>
</dbReference>
<name>A0A518E2N5_9BACT</name>
<keyword evidence="6" id="KW-0238">DNA-binding</keyword>
<organism evidence="9 10">
    <name type="scientific">Lignipirellula cremea</name>
    <dbReference type="NCBI Taxonomy" id="2528010"/>
    <lineage>
        <taxon>Bacteria</taxon>
        <taxon>Pseudomonadati</taxon>
        <taxon>Planctomycetota</taxon>
        <taxon>Planctomycetia</taxon>
        <taxon>Pirellulales</taxon>
        <taxon>Pirellulaceae</taxon>
        <taxon>Lignipirellula</taxon>
    </lineage>
</organism>
<evidence type="ECO:0000256" key="7">
    <source>
        <dbReference type="ARBA" id="ARBA00023239"/>
    </source>
</evidence>
<keyword evidence="3" id="KW-0227">DNA damage</keyword>
<keyword evidence="10" id="KW-1185">Reference proteome</keyword>
<evidence type="ECO:0000256" key="2">
    <source>
        <dbReference type="ARBA" id="ARBA00022670"/>
    </source>
</evidence>
<dbReference type="GO" id="GO:0016829">
    <property type="term" value="F:lyase activity"/>
    <property type="evidence" value="ECO:0007669"/>
    <property type="project" value="UniProtKB-KW"/>
</dbReference>
<dbReference type="Proteomes" id="UP000317648">
    <property type="component" value="Chromosome"/>
</dbReference>
<dbReference type="KEGG" id="lcre:Pla8534_62120"/>
<evidence type="ECO:0000256" key="6">
    <source>
        <dbReference type="ARBA" id="ARBA00023125"/>
    </source>
</evidence>
<dbReference type="PANTHER" id="PTHR13604:SF0">
    <property type="entry name" value="ABASIC SITE PROCESSING PROTEIN HMCES"/>
    <property type="match status" value="1"/>
</dbReference>
<dbReference type="AlphaFoldDB" id="A0A518E2N5"/>
<accession>A0A518E2N5</accession>
<dbReference type="OrthoDB" id="9782620at2"/>
<evidence type="ECO:0000256" key="8">
    <source>
        <dbReference type="RuleBase" id="RU364100"/>
    </source>
</evidence>
<reference evidence="9 10" key="1">
    <citation type="submission" date="2019-02" db="EMBL/GenBank/DDBJ databases">
        <title>Deep-cultivation of Planctomycetes and their phenomic and genomic characterization uncovers novel biology.</title>
        <authorList>
            <person name="Wiegand S."/>
            <person name="Jogler M."/>
            <person name="Boedeker C."/>
            <person name="Pinto D."/>
            <person name="Vollmers J."/>
            <person name="Rivas-Marin E."/>
            <person name="Kohn T."/>
            <person name="Peeters S.H."/>
            <person name="Heuer A."/>
            <person name="Rast P."/>
            <person name="Oberbeckmann S."/>
            <person name="Bunk B."/>
            <person name="Jeske O."/>
            <person name="Meyerdierks A."/>
            <person name="Storesund J.E."/>
            <person name="Kallscheuer N."/>
            <person name="Luecker S."/>
            <person name="Lage O.M."/>
            <person name="Pohl T."/>
            <person name="Merkel B.J."/>
            <person name="Hornburger P."/>
            <person name="Mueller R.-W."/>
            <person name="Bruemmer F."/>
            <person name="Labrenz M."/>
            <person name="Spormann A.M."/>
            <person name="Op den Camp H."/>
            <person name="Overmann J."/>
            <person name="Amann R."/>
            <person name="Jetten M.S.M."/>
            <person name="Mascher T."/>
            <person name="Medema M.H."/>
            <person name="Devos D.P."/>
            <person name="Kaster A.-K."/>
            <person name="Ovreas L."/>
            <person name="Rohde M."/>
            <person name="Galperin M.Y."/>
            <person name="Jogler C."/>
        </authorList>
    </citation>
    <scope>NUCLEOTIDE SEQUENCE [LARGE SCALE GENOMIC DNA]</scope>
    <source>
        <strain evidence="9 10">Pla85_3_4</strain>
    </source>
</reference>
<dbReference type="EMBL" id="CP036433">
    <property type="protein sequence ID" value="QDU98345.1"/>
    <property type="molecule type" value="Genomic_DNA"/>
</dbReference>
<evidence type="ECO:0000256" key="1">
    <source>
        <dbReference type="ARBA" id="ARBA00008136"/>
    </source>
</evidence>
<comment type="similarity">
    <text evidence="1 8">Belongs to the SOS response-associated peptidase family.</text>
</comment>
<dbReference type="Gene3D" id="3.90.1680.10">
    <property type="entry name" value="SOS response associated peptidase-like"/>
    <property type="match status" value="1"/>
</dbReference>
<evidence type="ECO:0000313" key="10">
    <source>
        <dbReference type="Proteomes" id="UP000317648"/>
    </source>
</evidence>
<dbReference type="GO" id="GO:0006508">
    <property type="term" value="P:proteolysis"/>
    <property type="evidence" value="ECO:0007669"/>
    <property type="project" value="UniProtKB-KW"/>
</dbReference>
<proteinExistence type="inferred from homology"/>